<name>A0A087TYP3_STEMI</name>
<organism evidence="2 3">
    <name type="scientific">Stegodyphus mimosarum</name>
    <name type="common">African social velvet spider</name>
    <dbReference type="NCBI Taxonomy" id="407821"/>
    <lineage>
        <taxon>Eukaryota</taxon>
        <taxon>Metazoa</taxon>
        <taxon>Ecdysozoa</taxon>
        <taxon>Arthropoda</taxon>
        <taxon>Chelicerata</taxon>
        <taxon>Arachnida</taxon>
        <taxon>Araneae</taxon>
        <taxon>Araneomorphae</taxon>
        <taxon>Entelegynae</taxon>
        <taxon>Eresoidea</taxon>
        <taxon>Eresidae</taxon>
        <taxon>Stegodyphus</taxon>
    </lineage>
</organism>
<dbReference type="AlphaFoldDB" id="A0A087TYP3"/>
<dbReference type="PROSITE" id="PS50225">
    <property type="entry name" value="SOCS"/>
    <property type="match status" value="1"/>
</dbReference>
<dbReference type="SUPFAM" id="SSF158235">
    <property type="entry name" value="SOCS box-like"/>
    <property type="match status" value="1"/>
</dbReference>
<dbReference type="SMART" id="SM00969">
    <property type="entry name" value="SOCS_box"/>
    <property type="match status" value="1"/>
</dbReference>
<dbReference type="Gene3D" id="1.10.750.20">
    <property type="entry name" value="SOCS box"/>
    <property type="match status" value="1"/>
</dbReference>
<dbReference type="OMA" id="WNINAVP"/>
<dbReference type="CDD" id="cd03587">
    <property type="entry name" value="SOCS"/>
    <property type="match status" value="1"/>
</dbReference>
<gene>
    <name evidence="2" type="ORF">X975_27215</name>
</gene>
<sequence>MPRLLRSTGSEAARLKILRTESHVSAQWANASFMHYLHLIDYEGRANAMDVIPWCCVPFSQQGIERYCALNAFQAYKPYIMEKLSTCESVIIPMLLKKLLHVCELLNIFSDNEEIVSLYFDVLNCLYDRCYEEPSLFKSIWNKVCVTNFVKTAIFEKLMVKSPKYNSPRFLKYVLEIANSANFDLHSFPFCPVTSALLNGNSEYMRILLQYGFEQNAQRLTVYNKYFLPCANPLYDLLKSPLETRTSSRTAVITEILLLLIIIVSCKSIRKRLSIVDCFRLLWNSLSYPFITEQELQNEVCKYFTCYNMCNLQRSYPANAEQFFRLVELYSEMLPESENILQPRTLKHLCRCVVRRQLKKAWNLPHGIQSLPVPNFIRSYLILK</sequence>
<protein>
    <recommendedName>
        <fullName evidence="1">SOCS box domain-containing protein</fullName>
    </recommendedName>
</protein>
<feature type="domain" description="SOCS box" evidence="1">
    <location>
        <begin position="342"/>
        <end position="384"/>
    </location>
</feature>
<reference evidence="2 3" key="1">
    <citation type="submission" date="2013-11" db="EMBL/GenBank/DDBJ databases">
        <title>Genome sequencing of Stegodyphus mimosarum.</title>
        <authorList>
            <person name="Bechsgaard J."/>
        </authorList>
    </citation>
    <scope>NUCLEOTIDE SEQUENCE [LARGE SCALE GENOMIC DNA]</scope>
</reference>
<dbReference type="GO" id="GO:0035556">
    <property type="term" value="P:intracellular signal transduction"/>
    <property type="evidence" value="ECO:0007669"/>
    <property type="project" value="InterPro"/>
</dbReference>
<dbReference type="InterPro" id="IPR036036">
    <property type="entry name" value="SOCS_box-like_dom_sf"/>
</dbReference>
<dbReference type="Proteomes" id="UP000054359">
    <property type="component" value="Unassembled WGS sequence"/>
</dbReference>
<dbReference type="EMBL" id="KK117351">
    <property type="protein sequence ID" value="KFM70232.1"/>
    <property type="molecule type" value="Genomic_DNA"/>
</dbReference>
<dbReference type="OrthoDB" id="6412616at2759"/>
<accession>A0A087TYP3</accession>
<evidence type="ECO:0000313" key="3">
    <source>
        <dbReference type="Proteomes" id="UP000054359"/>
    </source>
</evidence>
<dbReference type="Pfam" id="PF07525">
    <property type="entry name" value="SOCS_box"/>
    <property type="match status" value="1"/>
</dbReference>
<evidence type="ECO:0000313" key="2">
    <source>
        <dbReference type="EMBL" id="KFM70232.1"/>
    </source>
</evidence>
<feature type="non-terminal residue" evidence="2">
    <location>
        <position position="384"/>
    </location>
</feature>
<keyword evidence="3" id="KW-1185">Reference proteome</keyword>
<evidence type="ECO:0000259" key="1">
    <source>
        <dbReference type="PROSITE" id="PS50225"/>
    </source>
</evidence>
<proteinExistence type="predicted"/>
<dbReference type="InterPro" id="IPR001496">
    <property type="entry name" value="SOCS_box"/>
</dbReference>